<proteinExistence type="predicted"/>
<evidence type="ECO:0000313" key="6">
    <source>
        <dbReference type="Proteomes" id="UP000230423"/>
    </source>
</evidence>
<dbReference type="OrthoDB" id="2015333at2759"/>
<feature type="domain" description="SH3" evidence="4">
    <location>
        <begin position="196"/>
        <end position="260"/>
    </location>
</feature>
<dbReference type="SUPFAM" id="SSF50044">
    <property type="entry name" value="SH3-domain"/>
    <property type="match status" value="1"/>
</dbReference>
<dbReference type="Pfam" id="PF14604">
    <property type="entry name" value="SH3_9"/>
    <property type="match status" value="1"/>
</dbReference>
<reference evidence="5 6" key="1">
    <citation type="submission" date="2015-09" db="EMBL/GenBank/DDBJ databases">
        <title>Draft genome of the parasitic nematode Teladorsagia circumcincta isolate WARC Sus (inbred).</title>
        <authorList>
            <person name="Mitreva M."/>
        </authorList>
    </citation>
    <scope>NUCLEOTIDE SEQUENCE [LARGE SCALE GENOMIC DNA]</scope>
    <source>
        <strain evidence="5 6">S</strain>
    </source>
</reference>
<evidence type="ECO:0000256" key="3">
    <source>
        <dbReference type="SAM" id="Coils"/>
    </source>
</evidence>
<dbReference type="InterPro" id="IPR001452">
    <property type="entry name" value="SH3_domain"/>
</dbReference>
<dbReference type="AlphaFoldDB" id="A0A2G9TJ84"/>
<feature type="coiled-coil region" evidence="3">
    <location>
        <begin position="109"/>
        <end position="147"/>
    </location>
</feature>
<dbReference type="EMBL" id="KZ362609">
    <property type="protein sequence ID" value="PIO58044.1"/>
    <property type="molecule type" value="Genomic_DNA"/>
</dbReference>
<evidence type="ECO:0000259" key="4">
    <source>
        <dbReference type="PROSITE" id="PS50002"/>
    </source>
</evidence>
<dbReference type="SMART" id="SM00326">
    <property type="entry name" value="SH3"/>
    <property type="match status" value="1"/>
</dbReference>
<evidence type="ECO:0000313" key="5">
    <source>
        <dbReference type="EMBL" id="PIO58044.1"/>
    </source>
</evidence>
<dbReference type="InterPro" id="IPR036028">
    <property type="entry name" value="SH3-like_dom_sf"/>
</dbReference>
<evidence type="ECO:0000256" key="1">
    <source>
        <dbReference type="ARBA" id="ARBA00022443"/>
    </source>
</evidence>
<feature type="non-terminal residue" evidence="5">
    <location>
        <position position="1"/>
    </location>
</feature>
<sequence length="260" mass="28786">ARERIAEITHEIEGMRDQRDEKMRRIAELQSNNQQLSVQAQELAHQLLQLQSANKETVARKAELEELRKRRDAAKVVVAETAAQLETTRSRTAAQMAEADKARSKLSERDAENARIAAEAKAKEEAERELECRRRAAEEAANTVQAQAFGEVFPAPANNVPKTASSDSVANKAVAPVVKQDSVSSTGNALPLASAGGTTKYRALFEFNARSEDELSFQPGDVILVFESHAAEPGWKAGQIRDKVRDFLQKLMFLIMEFPN</sequence>
<gene>
    <name evidence="5" type="ORF">TELCIR_20531</name>
</gene>
<keyword evidence="3" id="KW-0175">Coiled coil</keyword>
<feature type="coiled-coil region" evidence="3">
    <location>
        <begin position="5"/>
        <end position="84"/>
    </location>
</feature>
<dbReference type="Proteomes" id="UP000230423">
    <property type="component" value="Unassembled WGS sequence"/>
</dbReference>
<evidence type="ECO:0000256" key="2">
    <source>
        <dbReference type="PROSITE-ProRule" id="PRU00192"/>
    </source>
</evidence>
<name>A0A2G9TJ84_TELCI</name>
<accession>A0A2G9TJ84</accession>
<keyword evidence="1 2" id="KW-0728">SH3 domain</keyword>
<dbReference type="Gene3D" id="2.30.30.40">
    <property type="entry name" value="SH3 Domains"/>
    <property type="match status" value="1"/>
</dbReference>
<protein>
    <submittedName>
        <fullName evidence="5">SH3 domain protein</fullName>
    </submittedName>
</protein>
<keyword evidence="6" id="KW-1185">Reference proteome</keyword>
<organism evidence="5 6">
    <name type="scientific">Teladorsagia circumcincta</name>
    <name type="common">Brown stomach worm</name>
    <name type="synonym">Ostertagia circumcincta</name>
    <dbReference type="NCBI Taxonomy" id="45464"/>
    <lineage>
        <taxon>Eukaryota</taxon>
        <taxon>Metazoa</taxon>
        <taxon>Ecdysozoa</taxon>
        <taxon>Nematoda</taxon>
        <taxon>Chromadorea</taxon>
        <taxon>Rhabditida</taxon>
        <taxon>Rhabditina</taxon>
        <taxon>Rhabditomorpha</taxon>
        <taxon>Strongyloidea</taxon>
        <taxon>Trichostrongylidae</taxon>
        <taxon>Teladorsagia</taxon>
    </lineage>
</organism>
<dbReference type="PROSITE" id="PS50002">
    <property type="entry name" value="SH3"/>
    <property type="match status" value="1"/>
</dbReference>